<dbReference type="RefSeq" id="WP_182328174.1">
    <property type="nucleotide sequence ID" value="NZ_CP058554.1"/>
</dbReference>
<dbReference type="EMBL" id="CP058554">
    <property type="protein sequence ID" value="QMV75677.1"/>
    <property type="molecule type" value="Genomic_DNA"/>
</dbReference>
<dbReference type="InterPro" id="IPR052539">
    <property type="entry name" value="MGD_biosynthesis_adapter"/>
</dbReference>
<keyword evidence="3" id="KW-1185">Reference proteome</keyword>
<protein>
    <submittedName>
        <fullName evidence="2">Molybdopterin-guanine dinucleotide biosynthesis protein B</fullName>
    </submittedName>
</protein>
<evidence type="ECO:0000313" key="3">
    <source>
        <dbReference type="Proteomes" id="UP000515240"/>
    </source>
</evidence>
<evidence type="ECO:0000259" key="1">
    <source>
        <dbReference type="Pfam" id="PF03205"/>
    </source>
</evidence>
<evidence type="ECO:0000313" key="2">
    <source>
        <dbReference type="EMBL" id="QMV75677.1"/>
    </source>
</evidence>
<sequence length="186" mass="20153">MQVVCFAGYSGSGKTTLIEQLIPVLIAQGQRVSVIKHAHHRFDIDTPGKDTWRHRQAGAYEVLAASDQRVVLMRELQEVQEPDVHALIAQLDSAADWVLVEGFKDCDLPKLEVLANAPEANGKAPLYPQDAAVQAVVLSAARQLLPATALPQLPRDEPAAVAQWLLAHSARFAYTPPCVFESATAG</sequence>
<dbReference type="GO" id="GO:0006777">
    <property type="term" value="P:Mo-molybdopterin cofactor biosynthetic process"/>
    <property type="evidence" value="ECO:0007669"/>
    <property type="project" value="InterPro"/>
</dbReference>
<gene>
    <name evidence="2" type="primary">mobB</name>
    <name evidence="2" type="ORF">HS961_07920</name>
</gene>
<dbReference type="Pfam" id="PF03205">
    <property type="entry name" value="MobB"/>
    <property type="match status" value="1"/>
</dbReference>
<dbReference type="Gene3D" id="3.40.50.300">
    <property type="entry name" value="P-loop containing nucleotide triphosphate hydrolases"/>
    <property type="match status" value="1"/>
</dbReference>
<dbReference type="PANTHER" id="PTHR40072">
    <property type="entry name" value="MOLYBDOPTERIN-GUANINE DINUCLEOTIDE BIOSYNTHESIS ADAPTER PROTEIN-RELATED"/>
    <property type="match status" value="1"/>
</dbReference>
<accession>A0A7G5ENV2</accession>
<organism evidence="2 3">
    <name type="scientific">Comamonas piscis</name>
    <dbReference type="NCBI Taxonomy" id="1562974"/>
    <lineage>
        <taxon>Bacteria</taxon>
        <taxon>Pseudomonadati</taxon>
        <taxon>Pseudomonadota</taxon>
        <taxon>Betaproteobacteria</taxon>
        <taxon>Burkholderiales</taxon>
        <taxon>Comamonadaceae</taxon>
        <taxon>Comamonas</taxon>
    </lineage>
</organism>
<dbReference type="SUPFAM" id="SSF52540">
    <property type="entry name" value="P-loop containing nucleoside triphosphate hydrolases"/>
    <property type="match status" value="1"/>
</dbReference>
<dbReference type="PANTHER" id="PTHR40072:SF1">
    <property type="entry name" value="MOLYBDOPTERIN-GUANINE DINUCLEOTIDE BIOSYNTHESIS ADAPTER PROTEIN"/>
    <property type="match status" value="1"/>
</dbReference>
<name>A0A7G5ENV2_9BURK</name>
<dbReference type="KEGG" id="cpis:HS961_07920"/>
<dbReference type="Proteomes" id="UP000515240">
    <property type="component" value="Chromosome"/>
</dbReference>
<proteinExistence type="predicted"/>
<feature type="domain" description="Molybdopterin-guanine dinucleotide biosynthesis protein B (MobB)" evidence="1">
    <location>
        <begin position="3"/>
        <end position="137"/>
    </location>
</feature>
<dbReference type="AlphaFoldDB" id="A0A7G5ENV2"/>
<dbReference type="GO" id="GO:0005525">
    <property type="term" value="F:GTP binding"/>
    <property type="evidence" value="ECO:0007669"/>
    <property type="project" value="InterPro"/>
</dbReference>
<dbReference type="InterPro" id="IPR027417">
    <property type="entry name" value="P-loop_NTPase"/>
</dbReference>
<dbReference type="InterPro" id="IPR004435">
    <property type="entry name" value="MobB_dom"/>
</dbReference>
<dbReference type="NCBIfam" id="TIGR00176">
    <property type="entry name" value="mobB"/>
    <property type="match status" value="1"/>
</dbReference>
<reference evidence="2 3" key="1">
    <citation type="journal article" date="2020" name="G3 (Bethesda)">
        <title>CeMbio - The Caenorhabditis elegans Microbiome Resource.</title>
        <authorList>
            <person name="Dirksen P."/>
            <person name="Assie A."/>
            <person name="Zimmermann J."/>
            <person name="Zhang F."/>
            <person name="Tietje A.M."/>
            <person name="Marsh S.A."/>
            <person name="Felix M.A."/>
            <person name="Shapira M."/>
            <person name="Kaleta C."/>
            <person name="Schulenburg H."/>
            <person name="Samuel B."/>
        </authorList>
    </citation>
    <scope>NUCLEOTIDE SEQUENCE [LARGE SCALE GENOMIC DNA]</scope>
    <source>
        <strain evidence="2 3">BIGb0172</strain>
    </source>
</reference>
<dbReference type="CDD" id="cd03116">
    <property type="entry name" value="MobB"/>
    <property type="match status" value="1"/>
</dbReference>